<dbReference type="EMBL" id="CAIX01000140">
    <property type="protein sequence ID" value="CCI46758.1"/>
    <property type="molecule type" value="Genomic_DNA"/>
</dbReference>
<dbReference type="Pfam" id="PF07714">
    <property type="entry name" value="PK_Tyr_Ser-Thr"/>
    <property type="match status" value="1"/>
</dbReference>
<dbReference type="PANTHER" id="PTHR44329">
    <property type="entry name" value="SERINE/THREONINE-PROTEIN KINASE TNNI3K-RELATED"/>
    <property type="match status" value="1"/>
</dbReference>
<dbReference type="InterPro" id="IPR001245">
    <property type="entry name" value="Ser-Thr/Tyr_kinase_cat_dom"/>
</dbReference>
<keyword evidence="4" id="KW-0812">Transmembrane</keyword>
<dbReference type="SMART" id="SM00369">
    <property type="entry name" value="LRR_TYP"/>
    <property type="match status" value="3"/>
</dbReference>
<feature type="transmembrane region" description="Helical" evidence="4">
    <location>
        <begin position="352"/>
        <end position="373"/>
    </location>
</feature>
<keyword evidence="8" id="KW-1185">Reference proteome</keyword>
<dbReference type="AlphaFoldDB" id="A0A024GIP0"/>
<dbReference type="OrthoDB" id="4062651at2759"/>
<dbReference type="PROSITE" id="PS00108">
    <property type="entry name" value="PROTEIN_KINASE_ST"/>
    <property type="match status" value="1"/>
</dbReference>
<evidence type="ECO:0000256" key="4">
    <source>
        <dbReference type="SAM" id="Phobius"/>
    </source>
</evidence>
<dbReference type="PRINTS" id="PR00109">
    <property type="entry name" value="TYRKINASE"/>
</dbReference>
<reference evidence="7 8" key="1">
    <citation type="submission" date="2012-05" db="EMBL/GenBank/DDBJ databases">
        <title>Recombination and specialization in a pathogen metapopulation.</title>
        <authorList>
            <person name="Gardiner A."/>
            <person name="Kemen E."/>
            <person name="Schultz-Larsen T."/>
            <person name="MacLean D."/>
            <person name="Van Oosterhout C."/>
            <person name="Jones J.D.G."/>
        </authorList>
    </citation>
    <scope>NUCLEOTIDE SEQUENCE [LARGE SCALE GENOMIC DNA]</scope>
    <source>
        <strain evidence="7 8">Ac Nc2</strain>
    </source>
</reference>
<feature type="chain" id="PRO_5001529667" description="Protein kinase domain-containing protein" evidence="5">
    <location>
        <begin position="22"/>
        <end position="768"/>
    </location>
</feature>
<feature type="domain" description="Protein kinase" evidence="6">
    <location>
        <begin position="498"/>
        <end position="760"/>
    </location>
</feature>
<evidence type="ECO:0000256" key="2">
    <source>
        <dbReference type="ARBA" id="ARBA00022737"/>
    </source>
</evidence>
<dbReference type="InParanoid" id="A0A024GIP0"/>
<dbReference type="InterPro" id="IPR011009">
    <property type="entry name" value="Kinase-like_dom_sf"/>
</dbReference>
<dbReference type="Proteomes" id="UP000053237">
    <property type="component" value="Unassembled WGS sequence"/>
</dbReference>
<gene>
    <name evidence="7" type="ORF">BN9_077130</name>
</gene>
<dbReference type="SUPFAM" id="SSF56112">
    <property type="entry name" value="Protein kinase-like (PK-like)"/>
    <property type="match status" value="1"/>
</dbReference>
<organism evidence="7 8">
    <name type="scientific">Albugo candida</name>
    <dbReference type="NCBI Taxonomy" id="65357"/>
    <lineage>
        <taxon>Eukaryota</taxon>
        <taxon>Sar</taxon>
        <taxon>Stramenopiles</taxon>
        <taxon>Oomycota</taxon>
        <taxon>Peronosporomycetes</taxon>
        <taxon>Albuginales</taxon>
        <taxon>Albuginaceae</taxon>
        <taxon>Albugo</taxon>
    </lineage>
</organism>
<feature type="signal peptide" evidence="5">
    <location>
        <begin position="1"/>
        <end position="21"/>
    </location>
</feature>
<dbReference type="InterPro" id="IPR000719">
    <property type="entry name" value="Prot_kinase_dom"/>
</dbReference>
<dbReference type="InterPro" id="IPR008271">
    <property type="entry name" value="Ser/Thr_kinase_AS"/>
</dbReference>
<dbReference type="Gene3D" id="1.10.510.10">
    <property type="entry name" value="Transferase(Phosphotransferase) domain 1"/>
    <property type="match status" value="1"/>
</dbReference>
<dbReference type="SMART" id="SM00220">
    <property type="entry name" value="S_TKc"/>
    <property type="match status" value="1"/>
</dbReference>
<evidence type="ECO:0000256" key="1">
    <source>
        <dbReference type="ARBA" id="ARBA00022614"/>
    </source>
</evidence>
<sequence>MWVSIVYLVCCLPVYLVQVHGQAVPSLSWCTDSANTVLTTCGQACETDQPCVQYAKRASCIDASRNECKSRVVDGSACVYQCLNTAYNTAASKFTLFVKEPKATDHFDSEGTVSSSAFPSATITSISSSAFSSEVRNVQITGFDSTSVQKGSIKSVDLTKKPFKDADLLETLVLTNLDLSTFPEDLVSKTTLVSLWLENCNLIELPAFLAAISGLTELILSKNKLESLSDGKKYAKALEAITNLDLSENSLKSFDWSLPQVTSLNLANNAISSFPTVIFTLSKLNTLNLNGNQINKLTITTTQANFLKRLDDDTKLGILSMSGSCGSKATELKIHDSIVCIDDSSGSNKTTIIAVCVSLVLTLLLVLGVFFWFRRKKRNLEYLNSPTFATMERARGRVSRVRSGSGRRSSIAFTVPDTPPQIREPHLAIAKRVDIGLGIPSWDRKDQSGSTARWLQTDKGSHGHTSNSVAINEVPQRRSSLTSRQISPNVVQLSKKDIVFTRRLAKGAFGEVWLAQLEMGFVAVKKLITVDTQSIAGFIAELNLLASFNHPRIIQLIGATWDETFSDLHIVTEYMNCGDLLTVLRQKSPVELTWTDGKALYCLQICEAICYLHSLQPALIHRDIKSRNVLVDSAKGAKLTDFGESRERTFQHTMTAGVGTARWVAPEIILGEDYSELADIYSFGVLLSELDTHMIPYENSDIKEEAMIVQQVAVGKLRPSFSESCPDIIKRLAHECLQFDPTLRPPASRLLQSLLSSPLLQRAANLSS</sequence>
<accession>A0A024GIP0</accession>
<evidence type="ECO:0000256" key="5">
    <source>
        <dbReference type="SAM" id="SignalP"/>
    </source>
</evidence>
<keyword evidence="2" id="KW-0677">Repeat</keyword>
<dbReference type="STRING" id="65357.A0A024GIP0"/>
<evidence type="ECO:0000259" key="6">
    <source>
        <dbReference type="PROSITE" id="PS50011"/>
    </source>
</evidence>
<comment type="caution">
    <text evidence="7">The sequence shown here is derived from an EMBL/GenBank/DDBJ whole genome shotgun (WGS) entry which is preliminary data.</text>
</comment>
<dbReference type="GO" id="GO:0004674">
    <property type="term" value="F:protein serine/threonine kinase activity"/>
    <property type="evidence" value="ECO:0007669"/>
    <property type="project" value="TreeGrafter"/>
</dbReference>
<dbReference type="InterPro" id="IPR032675">
    <property type="entry name" value="LRR_dom_sf"/>
</dbReference>
<name>A0A024GIP0_9STRA</name>
<dbReference type="Pfam" id="PF13855">
    <property type="entry name" value="LRR_8"/>
    <property type="match status" value="1"/>
</dbReference>
<dbReference type="InterPro" id="IPR001611">
    <property type="entry name" value="Leu-rich_rpt"/>
</dbReference>
<dbReference type="GO" id="GO:0005524">
    <property type="term" value="F:ATP binding"/>
    <property type="evidence" value="ECO:0007669"/>
    <property type="project" value="InterPro"/>
</dbReference>
<evidence type="ECO:0000313" key="7">
    <source>
        <dbReference type="EMBL" id="CCI46758.1"/>
    </source>
</evidence>
<evidence type="ECO:0000256" key="3">
    <source>
        <dbReference type="SAM" id="MobiDB-lite"/>
    </source>
</evidence>
<proteinExistence type="predicted"/>
<dbReference type="PROSITE" id="PS50011">
    <property type="entry name" value="PROTEIN_KINASE_DOM"/>
    <property type="match status" value="1"/>
</dbReference>
<keyword evidence="4" id="KW-1133">Transmembrane helix</keyword>
<keyword evidence="5" id="KW-0732">Signal</keyword>
<keyword evidence="4" id="KW-0472">Membrane</keyword>
<dbReference type="Gene3D" id="3.80.10.10">
    <property type="entry name" value="Ribonuclease Inhibitor"/>
    <property type="match status" value="1"/>
</dbReference>
<evidence type="ECO:0000313" key="8">
    <source>
        <dbReference type="Proteomes" id="UP000053237"/>
    </source>
</evidence>
<dbReference type="InterPro" id="IPR051681">
    <property type="entry name" value="Ser/Thr_Kinases-Pseudokinases"/>
</dbReference>
<keyword evidence="1" id="KW-0433">Leucine-rich repeat</keyword>
<dbReference type="SUPFAM" id="SSF52058">
    <property type="entry name" value="L domain-like"/>
    <property type="match status" value="1"/>
</dbReference>
<protein>
    <recommendedName>
        <fullName evidence="6">Protein kinase domain-containing protein</fullName>
    </recommendedName>
</protein>
<feature type="region of interest" description="Disordered" evidence="3">
    <location>
        <begin position="444"/>
        <end position="483"/>
    </location>
</feature>
<dbReference type="InterPro" id="IPR003591">
    <property type="entry name" value="Leu-rich_rpt_typical-subtyp"/>
</dbReference>
<dbReference type="PANTHER" id="PTHR44329:SF214">
    <property type="entry name" value="PROTEIN KINASE DOMAIN-CONTAINING PROTEIN"/>
    <property type="match status" value="1"/>
</dbReference>